<proteinExistence type="predicted"/>
<name>A0ABV3Z648_9PROT</name>
<dbReference type="Proteomes" id="UP001560685">
    <property type="component" value="Unassembled WGS sequence"/>
</dbReference>
<gene>
    <name evidence="2" type="ORF">ABFZ84_10170</name>
</gene>
<dbReference type="SUPFAM" id="SSF46565">
    <property type="entry name" value="Chaperone J-domain"/>
    <property type="match status" value="1"/>
</dbReference>
<sequence>MSTFDSKARTFRHRNEINVFLQMTDTVEPINAIVYTSLGERASDLLNDSRAFIPVRLDGGETMIVAKTQIKSLVEQSTETEKPDLKGECFDKKHDAQPEAKKQTLASYDPYILLRVARDANIEEIRSAYKARIKAVHPDALASLCLDEDIEKAAVLATQKVNYAYRKIMQERENKTIRMA</sequence>
<keyword evidence="3" id="KW-1185">Reference proteome</keyword>
<protein>
    <submittedName>
        <fullName evidence="2">J domain-containing protein</fullName>
    </submittedName>
</protein>
<dbReference type="CDD" id="cd06257">
    <property type="entry name" value="DnaJ"/>
    <property type="match status" value="1"/>
</dbReference>
<dbReference type="Pfam" id="PF00226">
    <property type="entry name" value="DnaJ"/>
    <property type="match status" value="1"/>
</dbReference>
<dbReference type="InterPro" id="IPR001623">
    <property type="entry name" value="DnaJ_domain"/>
</dbReference>
<feature type="domain" description="J" evidence="1">
    <location>
        <begin position="109"/>
        <end position="180"/>
    </location>
</feature>
<dbReference type="EMBL" id="JBEHZE010000001">
    <property type="protein sequence ID" value="MEX6633913.1"/>
    <property type="molecule type" value="Genomic_DNA"/>
</dbReference>
<comment type="caution">
    <text evidence="2">The sequence shown here is derived from an EMBL/GenBank/DDBJ whole genome shotgun (WGS) entry which is preliminary data.</text>
</comment>
<dbReference type="PROSITE" id="PS50076">
    <property type="entry name" value="DNAJ_2"/>
    <property type="match status" value="1"/>
</dbReference>
<dbReference type="InterPro" id="IPR036869">
    <property type="entry name" value="J_dom_sf"/>
</dbReference>
<evidence type="ECO:0000259" key="1">
    <source>
        <dbReference type="PROSITE" id="PS50076"/>
    </source>
</evidence>
<dbReference type="Gene3D" id="1.10.287.110">
    <property type="entry name" value="DnaJ domain"/>
    <property type="match status" value="1"/>
</dbReference>
<organism evidence="2 3">
    <name type="scientific">Hyphococcus lacteus</name>
    <dbReference type="NCBI Taxonomy" id="3143536"/>
    <lineage>
        <taxon>Bacteria</taxon>
        <taxon>Pseudomonadati</taxon>
        <taxon>Pseudomonadota</taxon>
        <taxon>Alphaproteobacteria</taxon>
        <taxon>Parvularculales</taxon>
        <taxon>Parvularculaceae</taxon>
        <taxon>Hyphococcus</taxon>
    </lineage>
</organism>
<evidence type="ECO:0000313" key="3">
    <source>
        <dbReference type="Proteomes" id="UP001560685"/>
    </source>
</evidence>
<reference evidence="2 3" key="1">
    <citation type="submission" date="2024-05" db="EMBL/GenBank/DDBJ databases">
        <title>Three bacterial strains, DH-69, EH-24, and ECK-19 isolated from coastal sediments.</title>
        <authorList>
            <person name="Ye Y.-Q."/>
            <person name="Du Z.-J."/>
        </authorList>
    </citation>
    <scope>NUCLEOTIDE SEQUENCE [LARGE SCALE GENOMIC DNA]</scope>
    <source>
        <strain evidence="2 3">ECK-19</strain>
    </source>
</reference>
<dbReference type="RefSeq" id="WP_369313911.1">
    <property type="nucleotide sequence ID" value="NZ_JBEHZE010000001.1"/>
</dbReference>
<dbReference type="SMART" id="SM00271">
    <property type="entry name" value="DnaJ"/>
    <property type="match status" value="1"/>
</dbReference>
<accession>A0ABV3Z648</accession>
<evidence type="ECO:0000313" key="2">
    <source>
        <dbReference type="EMBL" id="MEX6633913.1"/>
    </source>
</evidence>